<keyword evidence="3" id="KW-1185">Reference proteome</keyword>
<feature type="domain" description="VWFA" evidence="1">
    <location>
        <begin position="137"/>
        <end position="245"/>
    </location>
</feature>
<dbReference type="InterPro" id="IPR002035">
    <property type="entry name" value="VWF_A"/>
</dbReference>
<evidence type="ECO:0000313" key="3">
    <source>
        <dbReference type="Proteomes" id="UP001314796"/>
    </source>
</evidence>
<feature type="domain" description="VWFA" evidence="1">
    <location>
        <begin position="1"/>
        <end position="93"/>
    </location>
</feature>
<accession>A0ABS2NSN4</accession>
<organism evidence="2 3">
    <name type="scientific">Alkaliphilus hydrothermalis</name>
    <dbReference type="NCBI Taxonomy" id="1482730"/>
    <lineage>
        <taxon>Bacteria</taxon>
        <taxon>Bacillati</taxon>
        <taxon>Bacillota</taxon>
        <taxon>Clostridia</taxon>
        <taxon>Peptostreptococcales</taxon>
        <taxon>Natronincolaceae</taxon>
        <taxon>Alkaliphilus</taxon>
    </lineage>
</organism>
<comment type="caution">
    <text evidence="2">The sequence shown here is derived from an EMBL/GenBank/DDBJ whole genome shotgun (WGS) entry which is preliminary data.</text>
</comment>
<reference evidence="2 3" key="1">
    <citation type="submission" date="2021-01" db="EMBL/GenBank/DDBJ databases">
        <title>Genomic Encyclopedia of Type Strains, Phase IV (KMG-IV): sequencing the most valuable type-strain genomes for metagenomic binning, comparative biology and taxonomic classification.</title>
        <authorList>
            <person name="Goeker M."/>
        </authorList>
    </citation>
    <scope>NUCLEOTIDE SEQUENCE [LARGE SCALE GENOMIC DNA]</scope>
    <source>
        <strain evidence="2 3">DSM 25890</strain>
    </source>
</reference>
<gene>
    <name evidence="2" type="ORF">JOC73_002543</name>
</gene>
<sequence length="245" mass="27313">MEINEATIKEIIVVTDGQSNIGGNPVEAARKAFRKGITVSTIGIIDQKEQREAPFQEVVNMAEAGGGHYEYTYIDNLSQTIHTLSHKTVTSTLQEAVNKQLKQLMGNELNQMPPESRSKLLNYIDKYSDEVGVCCCILLDCSGSMAHKIQSARHSILDLLDSFGNRKGRIDIAVVAFPGEQADTCRVLHHFNDDLNQMERNLHRMKPKGGTPTAVAIDYATKLIEDFYSVGRNKERITALEEYVV</sequence>
<protein>
    <submittedName>
        <fullName evidence="2">Ca-activated chloride channel family protein</fullName>
    </submittedName>
</protein>
<dbReference type="RefSeq" id="WP_204403743.1">
    <property type="nucleotide sequence ID" value="NZ_JAFBEE010000021.1"/>
</dbReference>
<dbReference type="Proteomes" id="UP001314796">
    <property type="component" value="Unassembled WGS sequence"/>
</dbReference>
<dbReference type="InterPro" id="IPR036465">
    <property type="entry name" value="vWFA_dom_sf"/>
</dbReference>
<dbReference type="Gene3D" id="3.40.50.410">
    <property type="entry name" value="von Willebrand factor, type A domain"/>
    <property type="match status" value="1"/>
</dbReference>
<dbReference type="SUPFAM" id="SSF53300">
    <property type="entry name" value="vWA-like"/>
    <property type="match status" value="2"/>
</dbReference>
<evidence type="ECO:0000313" key="2">
    <source>
        <dbReference type="EMBL" id="MBM7615967.1"/>
    </source>
</evidence>
<dbReference type="Pfam" id="PF13519">
    <property type="entry name" value="VWA_2"/>
    <property type="match status" value="1"/>
</dbReference>
<dbReference type="PROSITE" id="PS50234">
    <property type="entry name" value="VWFA"/>
    <property type="match status" value="2"/>
</dbReference>
<proteinExistence type="predicted"/>
<dbReference type="CDD" id="cd00198">
    <property type="entry name" value="vWFA"/>
    <property type="match status" value="1"/>
</dbReference>
<dbReference type="Pfam" id="PF00092">
    <property type="entry name" value="VWA"/>
    <property type="match status" value="1"/>
</dbReference>
<evidence type="ECO:0000259" key="1">
    <source>
        <dbReference type="PROSITE" id="PS50234"/>
    </source>
</evidence>
<dbReference type="EMBL" id="JAFBEE010000021">
    <property type="protein sequence ID" value="MBM7615967.1"/>
    <property type="molecule type" value="Genomic_DNA"/>
</dbReference>
<name>A0ABS2NSN4_9FIRM</name>